<dbReference type="EMBL" id="JAYMYS010000001">
    <property type="protein sequence ID" value="KAK7410044.1"/>
    <property type="molecule type" value="Genomic_DNA"/>
</dbReference>
<dbReference type="InterPro" id="IPR049046">
    <property type="entry name" value="Beta-AFase-like_GH127_middle"/>
</dbReference>
<organism evidence="3 4">
    <name type="scientific">Psophocarpus tetragonolobus</name>
    <name type="common">Winged bean</name>
    <name type="synonym">Dolichos tetragonolobus</name>
    <dbReference type="NCBI Taxonomy" id="3891"/>
    <lineage>
        <taxon>Eukaryota</taxon>
        <taxon>Viridiplantae</taxon>
        <taxon>Streptophyta</taxon>
        <taxon>Embryophyta</taxon>
        <taxon>Tracheophyta</taxon>
        <taxon>Spermatophyta</taxon>
        <taxon>Magnoliopsida</taxon>
        <taxon>eudicotyledons</taxon>
        <taxon>Gunneridae</taxon>
        <taxon>Pentapetalae</taxon>
        <taxon>rosids</taxon>
        <taxon>fabids</taxon>
        <taxon>Fabales</taxon>
        <taxon>Fabaceae</taxon>
        <taxon>Papilionoideae</taxon>
        <taxon>50 kb inversion clade</taxon>
        <taxon>NPAAA clade</taxon>
        <taxon>indigoferoid/millettioid clade</taxon>
        <taxon>Phaseoleae</taxon>
        <taxon>Psophocarpus</taxon>
    </lineage>
</organism>
<reference evidence="3 4" key="1">
    <citation type="submission" date="2024-01" db="EMBL/GenBank/DDBJ databases">
        <title>The genomes of 5 underutilized Papilionoideae crops provide insights into root nodulation and disease resistanc.</title>
        <authorList>
            <person name="Jiang F."/>
        </authorList>
    </citation>
    <scope>NUCLEOTIDE SEQUENCE [LARGE SCALE GENOMIC DNA]</scope>
    <source>
        <strain evidence="3">DUOXIRENSHENG_FW03</strain>
        <tissue evidence="3">Leaves</tissue>
    </source>
</reference>
<evidence type="ECO:0000313" key="4">
    <source>
        <dbReference type="Proteomes" id="UP001386955"/>
    </source>
</evidence>
<dbReference type="Pfam" id="PF20736">
    <property type="entry name" value="Glyco_hydro127M"/>
    <property type="match status" value="1"/>
</dbReference>
<dbReference type="AlphaFoldDB" id="A0AAN9SXH3"/>
<comment type="caution">
    <text evidence="3">The sequence shown here is derived from an EMBL/GenBank/DDBJ whole genome shotgun (WGS) entry which is preliminary data.</text>
</comment>
<name>A0AAN9SXH3_PSOTE</name>
<accession>A0AAN9SXH3</accession>
<feature type="region of interest" description="Disordered" evidence="1">
    <location>
        <begin position="299"/>
        <end position="320"/>
    </location>
</feature>
<evidence type="ECO:0000256" key="1">
    <source>
        <dbReference type="SAM" id="MobiDB-lite"/>
    </source>
</evidence>
<protein>
    <recommendedName>
        <fullName evidence="2">Non-reducing end beta-L-arabinofuranosidase-like GH127 middle domain-containing protein</fullName>
    </recommendedName>
</protein>
<sequence length="320" mass="36160">MKKKGVVNYKIGVELFSKLGDSIYFEEEGKGPILYIMQYISSSFNWRSDKILLNQTVVPVTSWDPYPQIIFTFSLVKVVKRVRVMVEQKGEGVYMAWMQNILSTLNFQIPTWTRLDGAKRLLNVDPLSLPNPGNFLSITRQWSGSDKLALQLPLTIRTKAIKDDRPEYASVQAILYGPYLLAGHTATGDWNLKAGANDADWITPIPAGYNSQLATFRLVLNESVSKFLTLANSKGKSDSDATFNQATSFVAREGLSQYNPISLWLKGKTGIFFWSHYSHSEMNIIQFISIFKSFTSDGEEERPRRASKKETPSARGSFHF</sequence>
<dbReference type="PANTHER" id="PTHR31151">
    <property type="entry name" value="PROLINE-TRNA LIGASE (DUF1680)"/>
    <property type="match status" value="1"/>
</dbReference>
<dbReference type="PANTHER" id="PTHR31151:SF0">
    <property type="entry name" value="PROLINE-TRNA LIGASE (DUF1680)"/>
    <property type="match status" value="1"/>
</dbReference>
<dbReference type="Proteomes" id="UP001386955">
    <property type="component" value="Unassembled WGS sequence"/>
</dbReference>
<gene>
    <name evidence="3" type="ORF">VNO78_00521</name>
</gene>
<feature type="compositionally biased region" description="Basic and acidic residues" evidence="1">
    <location>
        <begin position="301"/>
        <end position="312"/>
    </location>
</feature>
<feature type="domain" description="Non-reducing end beta-L-arabinofuranosidase-like GH127 middle" evidence="2">
    <location>
        <begin position="34"/>
        <end position="154"/>
    </location>
</feature>
<evidence type="ECO:0000259" key="2">
    <source>
        <dbReference type="Pfam" id="PF20736"/>
    </source>
</evidence>
<evidence type="ECO:0000313" key="3">
    <source>
        <dbReference type="EMBL" id="KAK7410044.1"/>
    </source>
</evidence>
<proteinExistence type="predicted"/>
<keyword evidence="4" id="KW-1185">Reference proteome</keyword>